<organism evidence="1 2">
    <name type="scientific">Enterobacter hormaechei</name>
    <dbReference type="NCBI Taxonomy" id="158836"/>
    <lineage>
        <taxon>Bacteria</taxon>
        <taxon>Pseudomonadati</taxon>
        <taxon>Pseudomonadota</taxon>
        <taxon>Gammaproteobacteria</taxon>
        <taxon>Enterobacterales</taxon>
        <taxon>Enterobacteriaceae</taxon>
        <taxon>Enterobacter</taxon>
        <taxon>Enterobacter cloacae complex</taxon>
    </lineage>
</organism>
<evidence type="ECO:0000313" key="2">
    <source>
        <dbReference type="Proteomes" id="UP000229974"/>
    </source>
</evidence>
<reference evidence="1 2" key="1">
    <citation type="journal article" date="2017" name="J. Antimicrob. Chemother.">
        <title>Characterization of the population structure, drug resistance mechanisms and plasmids of the community-associated Enterobacter cloacae complex in China.</title>
        <authorList>
            <person name="Zhou K."/>
            <person name="Yu W."/>
            <person name="Cao X."/>
            <person name="Shen P."/>
            <person name="Lu H."/>
            <person name="Luo Q."/>
            <person name="Rossen J.W.A."/>
            <person name="Xiao Y."/>
        </authorList>
    </citation>
    <scope>NUCLEOTIDE SEQUENCE [LARGE SCALE GENOMIC DNA]</scope>
    <source>
        <strain evidence="1 2">ECC904</strain>
    </source>
</reference>
<comment type="caution">
    <text evidence="1">The sequence shown here is derived from an EMBL/GenBank/DDBJ whole genome shotgun (WGS) entry which is preliminary data.</text>
</comment>
<dbReference type="InterPro" id="IPR021352">
    <property type="entry name" value="DUF2971"/>
</dbReference>
<protein>
    <recommendedName>
        <fullName evidence="3">DUF2971 domain-containing protein</fullName>
    </recommendedName>
</protein>
<evidence type="ECO:0008006" key="3">
    <source>
        <dbReference type="Google" id="ProtNLM"/>
    </source>
</evidence>
<dbReference type="Proteomes" id="UP000229974">
    <property type="component" value="Unassembled WGS sequence"/>
</dbReference>
<proteinExistence type="predicted"/>
<name>A0A2J0PUD2_9ENTR</name>
<dbReference type="RefSeq" id="WP_080469613.1">
    <property type="nucleotide sequence ID" value="NZ_CP047965.1"/>
</dbReference>
<gene>
    <name evidence="1" type="ORF">B9Q30_21650</name>
</gene>
<dbReference type="Pfam" id="PF11185">
    <property type="entry name" value="DUF2971"/>
    <property type="match status" value="1"/>
</dbReference>
<accession>A0A2J0PUD2</accession>
<evidence type="ECO:0000313" key="1">
    <source>
        <dbReference type="EMBL" id="PJD79994.1"/>
    </source>
</evidence>
<sequence>MISAKNTAKSTFRVNNMYKYLPSERIDILENNLICFNNPLNFNDPFEFNTSFNFSSFESNLYDSLSTVDLLKEFPAELLNQIEKLPKEIVSNLLKDAKKTMLSMYKKERGNIIRAADTTMQSFNSKLIGITRILSLTETPTNILMWGHYAQAHSGFIIEFDITHPFFSQRRGQKDEFGYLRKVIYQKEYPFLDPFSDDQINHFLIKSKDWEYEHEWRMLLPQANSGKTINVCEKEFDLYELPSDAIKTIIFGCNTSEHFKTKMFRLISSRTDYEHISFIQAKKSNSRFEIVLDPL</sequence>
<dbReference type="EMBL" id="NEEW01000013">
    <property type="protein sequence ID" value="PJD79994.1"/>
    <property type="molecule type" value="Genomic_DNA"/>
</dbReference>
<dbReference type="AlphaFoldDB" id="A0A2J0PUD2"/>